<dbReference type="Gene3D" id="1.25.40.10">
    <property type="entry name" value="Tetratricopeptide repeat domain"/>
    <property type="match status" value="1"/>
</dbReference>
<name>W8VRX6_9FLAO</name>
<dbReference type="InterPro" id="IPR039565">
    <property type="entry name" value="BamD-like"/>
</dbReference>
<dbReference type="KEGG" id="nmf:NMS_1871"/>
<protein>
    <submittedName>
        <fullName evidence="5">Lipoprotein protein, putative</fullName>
    </submittedName>
</protein>
<dbReference type="STRING" id="1454201.NMS_1871"/>
<dbReference type="InterPro" id="IPR017689">
    <property type="entry name" value="BamD"/>
</dbReference>
<reference evidence="5 6" key="1">
    <citation type="journal article" date="2014" name="Proc. Natl. Acad. Sci. U.S.A.">
        <title>Functional characterization of flavobacteria rhodopsins reveals a unique class of light-driven chloride pump in bacteria.</title>
        <authorList>
            <person name="Yoshizawa S."/>
            <person name="Kumagai Y."/>
            <person name="Kim H."/>
            <person name="Ogura Y."/>
            <person name="Hayashi T."/>
            <person name="Iwasaki W."/>
            <person name="DeLong E.F."/>
            <person name="Kogure K."/>
        </authorList>
    </citation>
    <scope>NUCLEOTIDE SEQUENCE [LARGE SCALE GENOMIC DNA]</scope>
    <source>
        <strain evidence="5 6">S1-08</strain>
    </source>
</reference>
<evidence type="ECO:0000256" key="2">
    <source>
        <dbReference type="ARBA" id="ARBA00023136"/>
    </source>
</evidence>
<dbReference type="EMBL" id="AP014548">
    <property type="protein sequence ID" value="BAO55880.1"/>
    <property type="molecule type" value="Genomic_DNA"/>
</dbReference>
<dbReference type="Proteomes" id="UP000031760">
    <property type="component" value="Chromosome"/>
</dbReference>
<evidence type="ECO:0000313" key="5">
    <source>
        <dbReference type="EMBL" id="BAO55880.1"/>
    </source>
</evidence>
<feature type="domain" description="Outer membrane lipoprotein BamD-like" evidence="4">
    <location>
        <begin position="36"/>
        <end position="176"/>
    </location>
</feature>
<keyword evidence="1" id="KW-0732">Signal</keyword>
<dbReference type="AlphaFoldDB" id="W8VRX6"/>
<gene>
    <name evidence="5" type="ORF">NMS_1871</name>
</gene>
<dbReference type="SUPFAM" id="SSF48452">
    <property type="entry name" value="TPR-like"/>
    <property type="match status" value="1"/>
</dbReference>
<organism evidence="5 6">
    <name type="scientific">Nonlabens marinus S1-08</name>
    <dbReference type="NCBI Taxonomy" id="1454201"/>
    <lineage>
        <taxon>Bacteria</taxon>
        <taxon>Pseudomonadati</taxon>
        <taxon>Bacteroidota</taxon>
        <taxon>Flavobacteriia</taxon>
        <taxon>Flavobacteriales</taxon>
        <taxon>Flavobacteriaceae</taxon>
        <taxon>Nonlabens</taxon>
    </lineage>
</organism>
<evidence type="ECO:0000256" key="1">
    <source>
        <dbReference type="ARBA" id="ARBA00022729"/>
    </source>
</evidence>
<keyword evidence="2" id="KW-0472">Membrane</keyword>
<dbReference type="Pfam" id="PF13525">
    <property type="entry name" value="YfiO"/>
    <property type="match status" value="1"/>
</dbReference>
<accession>W8VRX6</accession>
<dbReference type="InterPro" id="IPR011990">
    <property type="entry name" value="TPR-like_helical_dom_sf"/>
</dbReference>
<evidence type="ECO:0000256" key="3">
    <source>
        <dbReference type="ARBA" id="ARBA00023237"/>
    </source>
</evidence>
<evidence type="ECO:0000313" key="6">
    <source>
        <dbReference type="Proteomes" id="UP000031760"/>
    </source>
</evidence>
<sequence length="269" mass="31089">MKQITVLLLIVIAITGCSNYQKALKSESKQYQITVADSLYAAEKYGKAISLYEKVVPQFRGTDSAAPAALKYANALYYDGRYPESGYQFETYRNSYVGDPNREYATFMIGKSLYEMAPIYSKDQEPTKRAMTKFQDYINLYPNGEYLDEANALVDEMRYKLDKKAYEIAKNYHKRAPFSRGGFVSAITTFENFIVDHPGSEFQDDAHFYLIDSQYNYAVNSFAVLIPERLELAKEYYDTFAIRFPDSEYMAEANDLLMKINEYNNLRTE</sequence>
<dbReference type="RefSeq" id="WP_041496404.1">
    <property type="nucleotide sequence ID" value="NZ_AP014548.1"/>
</dbReference>
<keyword evidence="5" id="KW-0449">Lipoprotein</keyword>
<dbReference type="PROSITE" id="PS51257">
    <property type="entry name" value="PROKAR_LIPOPROTEIN"/>
    <property type="match status" value="1"/>
</dbReference>
<dbReference type="OrthoDB" id="9770761at2"/>
<dbReference type="HOGENOM" id="CLU_068039_0_0_10"/>
<evidence type="ECO:0000259" key="4">
    <source>
        <dbReference type="Pfam" id="PF13525"/>
    </source>
</evidence>
<proteinExistence type="predicted"/>
<dbReference type="NCBIfam" id="TIGR03302">
    <property type="entry name" value="OM_YfiO"/>
    <property type="match status" value="1"/>
</dbReference>
<keyword evidence="6" id="KW-1185">Reference proteome</keyword>
<keyword evidence="3" id="KW-0998">Cell outer membrane</keyword>